<dbReference type="InterPro" id="IPR012466">
    <property type="entry name" value="NECAP_PHear"/>
</dbReference>
<evidence type="ECO:0000256" key="13">
    <source>
        <dbReference type="ARBA" id="ARBA00073320"/>
    </source>
</evidence>
<dbReference type="PANTHER" id="PTHR12847">
    <property type="entry name" value="ATP-BINDING CASSETTE ABC TRANSPORTER-RELATED"/>
    <property type="match status" value="1"/>
</dbReference>
<evidence type="ECO:0000256" key="1">
    <source>
        <dbReference type="ARBA" id="ARBA00004586"/>
    </source>
</evidence>
<feature type="non-terminal residue" evidence="16">
    <location>
        <position position="1"/>
    </location>
</feature>
<evidence type="ECO:0000256" key="6">
    <source>
        <dbReference type="ARBA" id="ARBA00022741"/>
    </source>
</evidence>
<evidence type="ECO:0000256" key="11">
    <source>
        <dbReference type="ARBA" id="ARBA00023136"/>
    </source>
</evidence>
<feature type="domain" description="UBC core" evidence="15">
    <location>
        <begin position="240"/>
        <end position="397"/>
    </location>
</feature>
<keyword evidence="7" id="KW-0833">Ubl conjugation pathway</keyword>
<keyword evidence="5 14" id="KW-0812">Transmembrane</keyword>
<keyword evidence="10 14" id="KW-1133">Transmembrane helix</keyword>
<name>A0A0V0Z9G1_9BILA</name>
<dbReference type="Proteomes" id="UP000054783">
    <property type="component" value="Unassembled WGS sequence"/>
</dbReference>
<dbReference type="GO" id="GO:0006897">
    <property type="term" value="P:endocytosis"/>
    <property type="evidence" value="ECO:0007669"/>
    <property type="project" value="InterPro"/>
</dbReference>
<dbReference type="FunFam" id="3.10.110.10:FF:000023">
    <property type="entry name" value="Ubiquitin-conjugating enzyme E2 J2"/>
    <property type="match status" value="1"/>
</dbReference>
<comment type="caution">
    <text evidence="16">The sequence shown here is derived from an EMBL/GenBank/DDBJ whole genome shotgun (WGS) entry which is preliminary data.</text>
</comment>
<evidence type="ECO:0000256" key="14">
    <source>
        <dbReference type="SAM" id="Phobius"/>
    </source>
</evidence>
<feature type="transmembrane region" description="Helical" evidence="14">
    <location>
        <begin position="434"/>
        <end position="451"/>
    </location>
</feature>
<keyword evidence="9" id="KW-0067">ATP-binding</keyword>
<evidence type="ECO:0000256" key="3">
    <source>
        <dbReference type="ARBA" id="ARBA00012486"/>
    </source>
</evidence>
<dbReference type="SMART" id="SM00212">
    <property type="entry name" value="UBCc"/>
    <property type="match status" value="1"/>
</dbReference>
<evidence type="ECO:0000256" key="12">
    <source>
        <dbReference type="ARBA" id="ARBA00054775"/>
    </source>
</evidence>
<evidence type="ECO:0000256" key="9">
    <source>
        <dbReference type="ARBA" id="ARBA00022840"/>
    </source>
</evidence>
<dbReference type="CDD" id="cd23799">
    <property type="entry name" value="UBCc_UBE2J"/>
    <property type="match status" value="1"/>
</dbReference>
<evidence type="ECO:0000313" key="16">
    <source>
        <dbReference type="EMBL" id="KRY09070.1"/>
    </source>
</evidence>
<dbReference type="PROSITE" id="PS50127">
    <property type="entry name" value="UBC_2"/>
    <property type="match status" value="1"/>
</dbReference>
<dbReference type="GO" id="GO:0005789">
    <property type="term" value="C:endoplasmic reticulum membrane"/>
    <property type="evidence" value="ECO:0007669"/>
    <property type="project" value="UniProtKB-SubCell"/>
</dbReference>
<evidence type="ECO:0000256" key="4">
    <source>
        <dbReference type="ARBA" id="ARBA00022679"/>
    </source>
</evidence>
<gene>
    <name evidence="16" type="primary">gwt1</name>
    <name evidence="16" type="ORF">T12_16117</name>
</gene>
<evidence type="ECO:0000259" key="15">
    <source>
        <dbReference type="PROSITE" id="PS50127"/>
    </source>
</evidence>
<dbReference type="InterPro" id="IPR016135">
    <property type="entry name" value="UBQ-conjugating_enzyme/RWD"/>
</dbReference>
<dbReference type="EC" id="2.3.2.23" evidence="3"/>
<evidence type="ECO:0000256" key="2">
    <source>
        <dbReference type="ARBA" id="ARBA00007736"/>
    </source>
</evidence>
<accession>A0A0V0Z9G1</accession>
<dbReference type="GO" id="GO:0030125">
    <property type="term" value="C:clathrin vesicle coat"/>
    <property type="evidence" value="ECO:0007669"/>
    <property type="project" value="TreeGrafter"/>
</dbReference>
<evidence type="ECO:0000256" key="8">
    <source>
        <dbReference type="ARBA" id="ARBA00022824"/>
    </source>
</evidence>
<comment type="function">
    <text evidence="12">Catalyzes the covalent attachment of ubiquitin to other proteins. Seems to function in the selective degradation of misfolded membrane proteins from the endoplasmic reticulum (ERAD). In cooperation with the GATOR2 complex, catalyzes 'Lys-6'-linked ubiquitination of NPRL2.</text>
</comment>
<keyword evidence="11 14" id="KW-0472">Membrane</keyword>
<dbReference type="InterPro" id="IPR000608">
    <property type="entry name" value="UBC"/>
</dbReference>
<comment type="similarity">
    <text evidence="2">Belongs to the NECAP family.</text>
</comment>
<evidence type="ECO:0000313" key="17">
    <source>
        <dbReference type="Proteomes" id="UP000054783"/>
    </source>
</evidence>
<dbReference type="GO" id="GO:0061631">
    <property type="term" value="F:ubiquitin conjugating enzyme activity"/>
    <property type="evidence" value="ECO:0007669"/>
    <property type="project" value="UniProtKB-EC"/>
</dbReference>
<keyword evidence="17" id="KW-1185">Reference proteome</keyword>
<protein>
    <recommendedName>
        <fullName evidence="13">Ubiquitin-conjugating enzyme E2 J2</fullName>
        <ecNumber evidence="3">2.3.2.23</ecNumber>
    </recommendedName>
</protein>
<dbReference type="InterPro" id="IPR011993">
    <property type="entry name" value="PH-like_dom_sf"/>
</dbReference>
<keyword evidence="8" id="KW-0256">Endoplasmic reticulum</keyword>
<reference evidence="16 17" key="1">
    <citation type="submission" date="2015-01" db="EMBL/GenBank/DDBJ databases">
        <title>Evolution of Trichinella species and genotypes.</title>
        <authorList>
            <person name="Korhonen P.K."/>
            <person name="Edoardo P."/>
            <person name="Giuseppe L.R."/>
            <person name="Gasser R.B."/>
        </authorList>
    </citation>
    <scope>NUCLEOTIDE SEQUENCE [LARGE SCALE GENOMIC DNA]</scope>
    <source>
        <strain evidence="16">ISS2496</strain>
    </source>
</reference>
<dbReference type="Pfam" id="PF00179">
    <property type="entry name" value="UQ_con"/>
    <property type="match status" value="1"/>
</dbReference>
<sequence>LAIQMMDDTYERVLLIKPEAFVYRITLPTSSRGHRAATWKLDNPDWVGRLRLLSIGKKVILKLEDKTSGDLFAECPIESYPSPAYESVIDSSRYFVIRLQDPTGRTAQIGLGFADRGDAFDLTVALRDHFRHEEIADEIKKEELAESNKPKLDLGFKEGETITINIGKKTSVNSDMRNRPKSSALQHDTVPILLPPPPGHVQKNSNKKLRQWKSVIQPQYKNRPTIVIENDNRMPGDALRAGARLRKDAARLARDPVPYVKAMPLPSNILEWHYLLQGPEDSPYAGGFYHGKLIFPSDYPFKPPSIYIITPNGRFKPNTRLCLSISDFHPDTWNPTWSVSTILTGLLSFMLESTPTYGSIVTTDEAKQKLARRSILYNLQSAVVRDLFPEEYETMKMLAGDDALEPIEDDSDDDVLLYEMKKLTMQQRSIPNAVMSYTLFACCFVMFIYIARYLSKSTTLIVCDLVMNGMKIQRTDFAIFEANLPPGLLFRIAACKSERVLAPALPIPEKLALVVPVGKFAFWTTSAKITLQK</sequence>
<organism evidence="16 17">
    <name type="scientific">Trichinella patagoniensis</name>
    <dbReference type="NCBI Taxonomy" id="990121"/>
    <lineage>
        <taxon>Eukaryota</taxon>
        <taxon>Metazoa</taxon>
        <taxon>Ecdysozoa</taxon>
        <taxon>Nematoda</taxon>
        <taxon>Enoplea</taxon>
        <taxon>Dorylaimia</taxon>
        <taxon>Trichinellida</taxon>
        <taxon>Trichinellidae</taxon>
        <taxon>Trichinella</taxon>
    </lineage>
</organism>
<comment type="subcellular location">
    <subcellularLocation>
        <location evidence="1">Endoplasmic reticulum membrane</location>
    </subcellularLocation>
</comment>
<dbReference type="PANTHER" id="PTHR12847:SF9">
    <property type="entry name" value="NECAP-LIKE PROTEIN CG9132"/>
    <property type="match status" value="1"/>
</dbReference>
<dbReference type="Pfam" id="PF07933">
    <property type="entry name" value="DUF1681"/>
    <property type="match status" value="1"/>
</dbReference>
<proteinExistence type="inferred from homology"/>
<dbReference type="SUPFAM" id="SSF50729">
    <property type="entry name" value="PH domain-like"/>
    <property type="match status" value="1"/>
</dbReference>
<evidence type="ECO:0000256" key="10">
    <source>
        <dbReference type="ARBA" id="ARBA00022989"/>
    </source>
</evidence>
<dbReference type="Gene3D" id="3.10.110.10">
    <property type="entry name" value="Ubiquitin Conjugating Enzyme"/>
    <property type="match status" value="1"/>
</dbReference>
<dbReference type="CDD" id="cd13228">
    <property type="entry name" value="PHear_NECAP"/>
    <property type="match status" value="1"/>
</dbReference>
<dbReference type="AlphaFoldDB" id="A0A0V0Z9G1"/>
<keyword evidence="6" id="KW-0547">Nucleotide-binding</keyword>
<dbReference type="SUPFAM" id="SSF54495">
    <property type="entry name" value="UBC-like"/>
    <property type="match status" value="1"/>
</dbReference>
<dbReference type="GO" id="GO:0005524">
    <property type="term" value="F:ATP binding"/>
    <property type="evidence" value="ECO:0007669"/>
    <property type="project" value="UniProtKB-KW"/>
</dbReference>
<evidence type="ECO:0000256" key="5">
    <source>
        <dbReference type="ARBA" id="ARBA00022692"/>
    </source>
</evidence>
<evidence type="ECO:0000256" key="7">
    <source>
        <dbReference type="ARBA" id="ARBA00022786"/>
    </source>
</evidence>
<dbReference type="Gene3D" id="2.30.29.30">
    <property type="entry name" value="Pleckstrin-homology domain (PH domain)/Phosphotyrosine-binding domain (PTB)"/>
    <property type="match status" value="1"/>
</dbReference>
<dbReference type="EMBL" id="JYDQ01000293">
    <property type="protein sequence ID" value="KRY09070.1"/>
    <property type="molecule type" value="Genomic_DNA"/>
</dbReference>
<keyword evidence="4" id="KW-0808">Transferase</keyword>